<dbReference type="AlphaFoldDB" id="A0A1I1YZP9"/>
<keyword evidence="1" id="KW-0812">Transmembrane</keyword>
<keyword evidence="1" id="KW-1133">Transmembrane helix</keyword>
<evidence type="ECO:0000313" key="3">
    <source>
        <dbReference type="Proteomes" id="UP000198855"/>
    </source>
</evidence>
<feature type="transmembrane region" description="Helical" evidence="1">
    <location>
        <begin position="49"/>
        <end position="69"/>
    </location>
</feature>
<dbReference type="STRING" id="1045775.SAMN05216378_2893"/>
<name>A0A1I1YZP9_9BACL</name>
<gene>
    <name evidence="2" type="ORF">SAMN05216378_2893</name>
</gene>
<dbReference type="NCBIfam" id="TIGR04086">
    <property type="entry name" value="TIGR04086_membr"/>
    <property type="match status" value="1"/>
</dbReference>
<feature type="transmembrane region" description="Helical" evidence="1">
    <location>
        <begin position="21"/>
        <end position="43"/>
    </location>
</feature>
<evidence type="ECO:0000313" key="2">
    <source>
        <dbReference type="EMBL" id="SFE24927.1"/>
    </source>
</evidence>
<feature type="transmembrane region" description="Helical" evidence="1">
    <location>
        <begin position="76"/>
        <end position="99"/>
    </location>
</feature>
<dbReference type="Proteomes" id="UP000198855">
    <property type="component" value="Unassembled WGS sequence"/>
</dbReference>
<dbReference type="OrthoDB" id="2381657at2"/>
<keyword evidence="3" id="KW-1185">Reference proteome</keyword>
<feature type="transmembrane region" description="Helical" evidence="1">
    <location>
        <begin position="105"/>
        <end position="128"/>
    </location>
</feature>
<dbReference type="EMBL" id="FOMT01000002">
    <property type="protein sequence ID" value="SFE24927.1"/>
    <property type="molecule type" value="Genomic_DNA"/>
</dbReference>
<dbReference type="InterPro" id="IPR023804">
    <property type="entry name" value="DUF3792_TM"/>
</dbReference>
<dbReference type="Pfam" id="PF12670">
    <property type="entry name" value="DUF3792"/>
    <property type="match status" value="1"/>
</dbReference>
<organism evidence="2 3">
    <name type="scientific">Paenibacillus catalpae</name>
    <dbReference type="NCBI Taxonomy" id="1045775"/>
    <lineage>
        <taxon>Bacteria</taxon>
        <taxon>Bacillati</taxon>
        <taxon>Bacillota</taxon>
        <taxon>Bacilli</taxon>
        <taxon>Bacillales</taxon>
        <taxon>Paenibacillaceae</taxon>
        <taxon>Paenibacillus</taxon>
    </lineage>
</organism>
<dbReference type="RefSeq" id="WP_091186028.1">
    <property type="nucleotide sequence ID" value="NZ_FOMT01000002.1"/>
</dbReference>
<reference evidence="3" key="1">
    <citation type="submission" date="2016-10" db="EMBL/GenBank/DDBJ databases">
        <authorList>
            <person name="Varghese N."/>
            <person name="Submissions S."/>
        </authorList>
    </citation>
    <scope>NUCLEOTIDE SEQUENCE [LARGE SCALE GENOMIC DNA]</scope>
    <source>
        <strain evidence="3">CGMCC 1.10784</strain>
    </source>
</reference>
<sequence length="130" mass="13558">MNSLKPIVRPPRIASPLIAGVIYSIIWLALGALLLSFMLYFSSMKENNLPQYSLAVHGFSALAGGFVSGKRSGIKGWYYGALLGLIYGITVLTIGFLAANSGLSVKGAVMLLAAILAGALGGMIGVNLKK</sequence>
<protein>
    <submittedName>
        <fullName evidence="2">Putative membrane protein, TIGR04086 family</fullName>
    </submittedName>
</protein>
<proteinExistence type="predicted"/>
<keyword evidence="1" id="KW-0472">Membrane</keyword>
<accession>A0A1I1YZP9</accession>
<evidence type="ECO:0000256" key="1">
    <source>
        <dbReference type="SAM" id="Phobius"/>
    </source>
</evidence>